<proteinExistence type="inferred from homology"/>
<comment type="subcellular location">
    <subcellularLocation>
        <location evidence="1">Cell outer membrane</location>
    </subcellularLocation>
</comment>
<evidence type="ECO:0000256" key="2">
    <source>
        <dbReference type="ARBA" id="ARBA00007613"/>
    </source>
</evidence>
<evidence type="ECO:0000256" key="3">
    <source>
        <dbReference type="ARBA" id="ARBA00022448"/>
    </source>
</evidence>
<dbReference type="InterPro" id="IPR051906">
    <property type="entry name" value="TolC-like"/>
</dbReference>
<dbReference type="SUPFAM" id="SSF56954">
    <property type="entry name" value="Outer membrane efflux proteins (OEP)"/>
    <property type="match status" value="1"/>
</dbReference>
<keyword evidence="9" id="KW-1185">Reference proteome</keyword>
<evidence type="ECO:0000313" key="8">
    <source>
        <dbReference type="EMBL" id="KGN93459.1"/>
    </source>
</evidence>
<evidence type="ECO:0000256" key="7">
    <source>
        <dbReference type="ARBA" id="ARBA00023237"/>
    </source>
</evidence>
<dbReference type="Proteomes" id="UP000030101">
    <property type="component" value="Unassembled WGS sequence"/>
</dbReference>
<keyword evidence="4" id="KW-1134">Transmembrane beta strand</keyword>
<accession>A0ABR4XMX2</accession>
<dbReference type="Pfam" id="PF02321">
    <property type="entry name" value="OEP"/>
    <property type="match status" value="1"/>
</dbReference>
<comment type="similarity">
    <text evidence="2">Belongs to the outer membrane factor (OMF) (TC 1.B.17) family.</text>
</comment>
<evidence type="ECO:0000256" key="1">
    <source>
        <dbReference type="ARBA" id="ARBA00004442"/>
    </source>
</evidence>
<dbReference type="Gene3D" id="1.20.1600.10">
    <property type="entry name" value="Outer membrane efflux proteins (OEP)"/>
    <property type="match status" value="1"/>
</dbReference>
<keyword evidence="3" id="KW-0813">Transport</keyword>
<evidence type="ECO:0000256" key="5">
    <source>
        <dbReference type="ARBA" id="ARBA00022692"/>
    </source>
</evidence>
<organism evidence="8 9">
    <name type="scientific">Porphyromonas canoris</name>
    <dbReference type="NCBI Taxonomy" id="36875"/>
    <lineage>
        <taxon>Bacteria</taxon>
        <taxon>Pseudomonadati</taxon>
        <taxon>Bacteroidota</taxon>
        <taxon>Bacteroidia</taxon>
        <taxon>Bacteroidales</taxon>
        <taxon>Porphyromonadaceae</taxon>
        <taxon>Porphyromonas</taxon>
    </lineage>
</organism>
<dbReference type="EMBL" id="JQZV01000003">
    <property type="protein sequence ID" value="KGN93459.1"/>
    <property type="molecule type" value="Genomic_DNA"/>
</dbReference>
<dbReference type="PANTHER" id="PTHR30026">
    <property type="entry name" value="OUTER MEMBRANE PROTEIN TOLC"/>
    <property type="match status" value="1"/>
</dbReference>
<reference evidence="8 9" key="1">
    <citation type="submission" date="2014-08" db="EMBL/GenBank/DDBJ databases">
        <title>Porphyromonas canoris strain:OH2762 Genome sequencing.</title>
        <authorList>
            <person name="Wallis C."/>
            <person name="Deusch O."/>
            <person name="O'Flynn C."/>
            <person name="Davis I."/>
            <person name="Jospin G."/>
            <person name="Darling A.E."/>
            <person name="Coil D.A."/>
            <person name="Alexiev A."/>
            <person name="Horsfall A."/>
            <person name="Kirkwood N."/>
            <person name="Harris S."/>
            <person name="Eisen J.A."/>
        </authorList>
    </citation>
    <scope>NUCLEOTIDE SEQUENCE [LARGE SCALE GENOMIC DNA]</scope>
    <source>
        <strain evidence="9">COT-108 OH2762</strain>
    </source>
</reference>
<keyword evidence="7" id="KW-0998">Cell outer membrane</keyword>
<evidence type="ECO:0008006" key="10">
    <source>
        <dbReference type="Google" id="ProtNLM"/>
    </source>
</evidence>
<keyword evidence="5" id="KW-0812">Transmembrane</keyword>
<protein>
    <recommendedName>
        <fullName evidence="10">Outer membrane protein</fullName>
    </recommendedName>
</protein>
<gene>
    <name evidence="8" type="ORF">HQ43_02170</name>
</gene>
<sequence>MPFFSLILALFLPLNRAEAQEKKLSECIEYAKQHSPMLINLQNRIDAIEIELKDSKMAFTPNLGGSVGEALSFGRSQDKSGVFRDVSSGNTSFSIGAGLSLFEGGAKWYHYKKSKLAHEQTPFIIREAEDRVALKIVEGYINLLLAKEIVQVAEERLALTMKNLNETEARVKAGKLPESKLMELQTQAGSDKLSVAETKADAERAKANLLFDMGAGKDPNIDIATTSAEEILGRLLLSDAETKNFNWVSPTIALAQGEVDKAEYDIKRAKAALWPSLSMNAGYSNGYYFSLDKNLKGVNIPFADQMKSNGRTYIGLSLNIPIFSKGQIRSGIKRATLQKRQMENDLKIKQAEEEQNISLAKIDLNKSIEQHKQAKSNEEYAEESLRLAGLEFDAGRISSYEWEIVKNKYAEAKATHIRAIYNRLMRTITLKYFNTGVIDLSLAE</sequence>
<evidence type="ECO:0000256" key="4">
    <source>
        <dbReference type="ARBA" id="ARBA00022452"/>
    </source>
</evidence>
<name>A0ABR4XMX2_9PORP</name>
<evidence type="ECO:0000256" key="6">
    <source>
        <dbReference type="ARBA" id="ARBA00023136"/>
    </source>
</evidence>
<keyword evidence="6" id="KW-0472">Membrane</keyword>
<evidence type="ECO:0000313" key="9">
    <source>
        <dbReference type="Proteomes" id="UP000030101"/>
    </source>
</evidence>
<dbReference type="PANTHER" id="PTHR30026:SF20">
    <property type="entry name" value="OUTER MEMBRANE PROTEIN TOLC"/>
    <property type="match status" value="1"/>
</dbReference>
<dbReference type="InterPro" id="IPR003423">
    <property type="entry name" value="OMP_efflux"/>
</dbReference>
<comment type="caution">
    <text evidence="8">The sequence shown here is derived from an EMBL/GenBank/DDBJ whole genome shotgun (WGS) entry which is preliminary data.</text>
</comment>